<proteinExistence type="predicted"/>
<keyword evidence="3" id="KW-1185">Reference proteome</keyword>
<dbReference type="AlphaFoldDB" id="A0AAV5L5A6"/>
<feature type="compositionally biased region" description="Polar residues" evidence="1">
    <location>
        <begin position="35"/>
        <end position="50"/>
    </location>
</feature>
<evidence type="ECO:0000256" key="1">
    <source>
        <dbReference type="SAM" id="MobiDB-lite"/>
    </source>
</evidence>
<dbReference type="Proteomes" id="UP001054252">
    <property type="component" value="Unassembled WGS sequence"/>
</dbReference>
<dbReference type="EMBL" id="BPVZ01000095">
    <property type="protein sequence ID" value="GKV32294.1"/>
    <property type="molecule type" value="Genomic_DNA"/>
</dbReference>
<protein>
    <submittedName>
        <fullName evidence="2">Uncharacterized protein</fullName>
    </submittedName>
</protein>
<feature type="region of interest" description="Disordered" evidence="1">
    <location>
        <begin position="34"/>
        <end position="76"/>
    </location>
</feature>
<accession>A0AAV5L5A6</accession>
<sequence>MHSYAVILDTGLGSTKPNPDFQGDIWVHYHPFKDFSSSQDKGPGASTSARLSKHLEEDDFDPKGIPLWHQDSMRSP</sequence>
<comment type="caution">
    <text evidence="2">The sequence shown here is derived from an EMBL/GenBank/DDBJ whole genome shotgun (WGS) entry which is preliminary data.</text>
</comment>
<evidence type="ECO:0000313" key="2">
    <source>
        <dbReference type="EMBL" id="GKV32294.1"/>
    </source>
</evidence>
<gene>
    <name evidence="2" type="ORF">SLEP1_g40907</name>
</gene>
<organism evidence="2 3">
    <name type="scientific">Rubroshorea leprosula</name>
    <dbReference type="NCBI Taxonomy" id="152421"/>
    <lineage>
        <taxon>Eukaryota</taxon>
        <taxon>Viridiplantae</taxon>
        <taxon>Streptophyta</taxon>
        <taxon>Embryophyta</taxon>
        <taxon>Tracheophyta</taxon>
        <taxon>Spermatophyta</taxon>
        <taxon>Magnoliopsida</taxon>
        <taxon>eudicotyledons</taxon>
        <taxon>Gunneridae</taxon>
        <taxon>Pentapetalae</taxon>
        <taxon>rosids</taxon>
        <taxon>malvids</taxon>
        <taxon>Malvales</taxon>
        <taxon>Dipterocarpaceae</taxon>
        <taxon>Rubroshorea</taxon>
    </lineage>
</organism>
<evidence type="ECO:0000313" key="3">
    <source>
        <dbReference type="Proteomes" id="UP001054252"/>
    </source>
</evidence>
<reference evidence="2 3" key="1">
    <citation type="journal article" date="2021" name="Commun. Biol.">
        <title>The genome of Shorea leprosula (Dipterocarpaceae) highlights the ecological relevance of drought in aseasonal tropical rainforests.</title>
        <authorList>
            <person name="Ng K.K.S."/>
            <person name="Kobayashi M.J."/>
            <person name="Fawcett J.A."/>
            <person name="Hatakeyama M."/>
            <person name="Paape T."/>
            <person name="Ng C.H."/>
            <person name="Ang C.C."/>
            <person name="Tnah L.H."/>
            <person name="Lee C.T."/>
            <person name="Nishiyama T."/>
            <person name="Sese J."/>
            <person name="O'Brien M.J."/>
            <person name="Copetti D."/>
            <person name="Mohd Noor M.I."/>
            <person name="Ong R.C."/>
            <person name="Putra M."/>
            <person name="Sireger I.Z."/>
            <person name="Indrioko S."/>
            <person name="Kosugi Y."/>
            <person name="Izuno A."/>
            <person name="Isagi Y."/>
            <person name="Lee S.L."/>
            <person name="Shimizu K.K."/>
        </authorList>
    </citation>
    <scope>NUCLEOTIDE SEQUENCE [LARGE SCALE GENOMIC DNA]</scope>
    <source>
        <strain evidence="2">214</strain>
    </source>
</reference>
<name>A0AAV5L5A6_9ROSI</name>